<comment type="catalytic activity">
    <reaction evidence="9">
        <text>diphthine-[translation elongation factor 2] + NH4(+) + ATP = diphthamide-[translation elongation factor 2] + AMP + diphosphate + H(+)</text>
        <dbReference type="Rhea" id="RHEA:19753"/>
        <dbReference type="Rhea" id="RHEA-COMP:10172"/>
        <dbReference type="Rhea" id="RHEA-COMP:10174"/>
        <dbReference type="ChEBI" id="CHEBI:15378"/>
        <dbReference type="ChEBI" id="CHEBI:16692"/>
        <dbReference type="ChEBI" id="CHEBI:28938"/>
        <dbReference type="ChEBI" id="CHEBI:30616"/>
        <dbReference type="ChEBI" id="CHEBI:33019"/>
        <dbReference type="ChEBI" id="CHEBI:82696"/>
        <dbReference type="ChEBI" id="CHEBI:456215"/>
        <dbReference type="EC" id="6.3.1.14"/>
    </reaction>
</comment>
<dbReference type="PANTHER" id="PTHR12196:SF2">
    <property type="entry name" value="DIPHTHINE--AMMONIA LIGASE"/>
    <property type="match status" value="1"/>
</dbReference>
<dbReference type="InterPro" id="IPR002761">
    <property type="entry name" value="Diphthami_syn_dom"/>
</dbReference>
<dbReference type="InterPro" id="IPR030662">
    <property type="entry name" value="DPH6/MJ0570"/>
</dbReference>
<keyword evidence="5" id="KW-0547">Nucleotide-binding</keyword>
<protein>
    <recommendedName>
        <fullName evidence="3">Diphthine--ammonia ligase</fullName>
        <ecNumber evidence="2">6.3.1.14</ecNumber>
    </recommendedName>
    <alternativeName>
        <fullName evidence="7">Diphthamide synthase</fullName>
    </alternativeName>
    <alternativeName>
        <fullName evidence="8">Diphthamide synthetase</fullName>
    </alternativeName>
</protein>
<keyword evidence="6" id="KW-0067">ATP-binding</keyword>
<dbReference type="OrthoDB" id="686384at2759"/>
<dbReference type="SUPFAM" id="SSF55298">
    <property type="entry name" value="YjgF-like"/>
    <property type="match status" value="2"/>
</dbReference>
<dbReference type="Gene3D" id="3.40.50.620">
    <property type="entry name" value="HUPs"/>
    <property type="match status" value="1"/>
</dbReference>
<dbReference type="CDD" id="cd01994">
    <property type="entry name" value="AANH_PF0828-like"/>
    <property type="match status" value="1"/>
</dbReference>
<dbReference type="GO" id="GO:0017178">
    <property type="term" value="F:diphthine-ammonia ligase activity"/>
    <property type="evidence" value="ECO:0007669"/>
    <property type="project" value="UniProtKB-EC"/>
</dbReference>
<dbReference type="Pfam" id="PF01042">
    <property type="entry name" value="Ribonuc_L-PSP"/>
    <property type="match status" value="1"/>
</dbReference>
<evidence type="ECO:0000256" key="3">
    <source>
        <dbReference type="ARBA" id="ARBA00018426"/>
    </source>
</evidence>
<dbReference type="FunFam" id="3.90.1490.10:FF:000001">
    <property type="entry name" value="Diphthine--ammonia ligase"/>
    <property type="match status" value="1"/>
</dbReference>
<evidence type="ECO:0000256" key="7">
    <source>
        <dbReference type="ARBA" id="ARBA00029814"/>
    </source>
</evidence>
<reference evidence="11 12" key="1">
    <citation type="submission" date="2014-06" db="EMBL/GenBank/DDBJ databases">
        <authorList>
            <person name="Swart Estienne"/>
        </authorList>
    </citation>
    <scope>NUCLEOTIDE SEQUENCE [LARGE SCALE GENOMIC DNA]</scope>
    <source>
        <strain evidence="11 12">130c</strain>
    </source>
</reference>
<evidence type="ECO:0000256" key="5">
    <source>
        <dbReference type="ARBA" id="ARBA00022741"/>
    </source>
</evidence>
<evidence type="ECO:0000256" key="4">
    <source>
        <dbReference type="ARBA" id="ARBA00022598"/>
    </source>
</evidence>
<dbReference type="InParanoid" id="A0A078B2H5"/>
<dbReference type="GO" id="GO:0017183">
    <property type="term" value="P:protein histidyl modification to diphthamide"/>
    <property type="evidence" value="ECO:0007669"/>
    <property type="project" value="TreeGrafter"/>
</dbReference>
<evidence type="ECO:0000256" key="2">
    <source>
        <dbReference type="ARBA" id="ARBA00012089"/>
    </source>
</evidence>
<dbReference type="SUPFAM" id="SSF52402">
    <property type="entry name" value="Adenine nucleotide alpha hydrolases-like"/>
    <property type="match status" value="1"/>
</dbReference>
<evidence type="ECO:0000256" key="8">
    <source>
        <dbReference type="ARBA" id="ARBA00031552"/>
    </source>
</evidence>
<feature type="domain" description="Diphthamide synthase" evidence="10">
    <location>
        <begin position="48"/>
        <end position="160"/>
    </location>
</feature>
<name>A0A078B2H5_STYLE</name>
<dbReference type="PANTHER" id="PTHR12196">
    <property type="entry name" value="DOMAIN OF UNKNOWN FUNCTION 71 DUF71 -CONTAINING PROTEIN"/>
    <property type="match status" value="1"/>
</dbReference>
<keyword evidence="4" id="KW-0436">Ligase</keyword>
<dbReference type="InterPro" id="IPR006175">
    <property type="entry name" value="YjgF/YER057c/UK114"/>
</dbReference>
<comment type="pathway">
    <text evidence="1">Protein modification; peptidyl-diphthamide biosynthesis.</text>
</comment>
<organism evidence="11 12">
    <name type="scientific">Stylonychia lemnae</name>
    <name type="common">Ciliate</name>
    <dbReference type="NCBI Taxonomy" id="5949"/>
    <lineage>
        <taxon>Eukaryota</taxon>
        <taxon>Sar</taxon>
        <taxon>Alveolata</taxon>
        <taxon>Ciliophora</taxon>
        <taxon>Intramacronucleata</taxon>
        <taxon>Spirotrichea</taxon>
        <taxon>Stichotrichia</taxon>
        <taxon>Sporadotrichida</taxon>
        <taxon>Oxytrichidae</taxon>
        <taxon>Stylonychinae</taxon>
        <taxon>Stylonychia</taxon>
    </lineage>
</organism>
<dbReference type="AlphaFoldDB" id="A0A078B2H5"/>
<dbReference type="InterPro" id="IPR014729">
    <property type="entry name" value="Rossmann-like_a/b/a_fold"/>
</dbReference>
<sequence length="609" mass="70651">MLRSSNNQKVNFLLKIFREISGKSVNQELYYEKDENEMNDEVEDFFQLIVKVKRLRVENVCQRLGLVSLAYLWLKDQSELLEEMIENEMDARIIKICSMGLKPSHLGKSISQLHDYFIKLRDQFQFNVCGEGGEYESAVFDCPLFKSKRIVALDQQIIHHDESEIAPVAHLKFNQFQLEDKDEDTNQRHSELLQNLIESRKYIQDVKYEKIEQNFDWKQSTTDEIIQSHQLEKHYQISKDQIITKFMTIRDIKIEGSGSLELSQSQQVDLLLSHLSKLFEDNGFSLKNGTLKINLYIYDMSQFIDINTVYKKYFGLKPPVRVCVELPNQNQDSLVYIQAIGMKEATLQKLNRQNLHVQGYSQWAPANIGPYSQANQLNGNILLAGNIGLIPEHMLLQNSLQLLGANIFISSDVDIKSIMPKILDDFKIIPTSIIRVGKLPRLSLIEIELFCNKEADHFQMEPIQSETQQTIVQSLIKQNSSNDESDDQIEESKSENNSINILKFTGQIKLNSDISEEIQLQNQINLVKSNILKKLKQHEKTLSFQMTIYKPHKFSFDSNHFLQKVFETEGLDVSISTIPVYEAYNLQLVDYFKTQGFYILWTMESLDLN</sequence>
<dbReference type="EC" id="6.3.1.14" evidence="2"/>
<dbReference type="Gene3D" id="3.30.1330.40">
    <property type="entry name" value="RutC-like"/>
    <property type="match status" value="2"/>
</dbReference>
<evidence type="ECO:0000313" key="12">
    <source>
        <dbReference type="Proteomes" id="UP000039865"/>
    </source>
</evidence>
<dbReference type="Pfam" id="PF01902">
    <property type="entry name" value="Diphthami_syn_2"/>
    <property type="match status" value="1"/>
</dbReference>
<dbReference type="GO" id="GO:0005524">
    <property type="term" value="F:ATP binding"/>
    <property type="evidence" value="ECO:0007669"/>
    <property type="project" value="UniProtKB-KW"/>
</dbReference>
<accession>A0A078B2H5</accession>
<evidence type="ECO:0000256" key="6">
    <source>
        <dbReference type="ARBA" id="ARBA00022840"/>
    </source>
</evidence>
<proteinExistence type="predicted"/>
<dbReference type="Proteomes" id="UP000039865">
    <property type="component" value="Unassembled WGS sequence"/>
</dbReference>
<evidence type="ECO:0000256" key="1">
    <source>
        <dbReference type="ARBA" id="ARBA00005156"/>
    </source>
</evidence>
<dbReference type="Gene3D" id="3.90.1490.10">
    <property type="entry name" value="putative n-type atp pyrophosphatase, domain 2"/>
    <property type="match status" value="1"/>
</dbReference>
<gene>
    <name evidence="11" type="primary">Contig9029.g9657</name>
    <name evidence="11" type="ORF">STYLEM_17557</name>
</gene>
<keyword evidence="12" id="KW-1185">Reference proteome</keyword>
<evidence type="ECO:0000256" key="9">
    <source>
        <dbReference type="ARBA" id="ARBA00048108"/>
    </source>
</evidence>
<evidence type="ECO:0000259" key="10">
    <source>
        <dbReference type="Pfam" id="PF01902"/>
    </source>
</evidence>
<dbReference type="EMBL" id="CCKQ01016565">
    <property type="protein sequence ID" value="CDW88436.1"/>
    <property type="molecule type" value="Genomic_DNA"/>
</dbReference>
<dbReference type="InterPro" id="IPR035959">
    <property type="entry name" value="RutC-like_sf"/>
</dbReference>
<evidence type="ECO:0000313" key="11">
    <source>
        <dbReference type="EMBL" id="CDW88436.1"/>
    </source>
</evidence>